<evidence type="ECO:0000256" key="1">
    <source>
        <dbReference type="SAM" id="SignalP"/>
    </source>
</evidence>
<sequence>MRLPLLLAACAGAFMASAAPAAEPGAAPVPAGVGALAGCWTGKGEVMGKAVSITLAARAVALGVLMTVDADSTALADPADRYAAHLTFGGAKADTLTGYWADSFGGDYAATGKGSPRPDGFDMTYDYGADAFVNRWRIEGAQLNWQIAAQSKDGAEKPFASYMLTKTTCASQ</sequence>
<name>A0ABV6SE42_9SPHN</name>
<protein>
    <recommendedName>
        <fullName evidence="4">DUF1579 domain-containing protein</fullName>
    </recommendedName>
</protein>
<reference evidence="2 3" key="1">
    <citation type="submission" date="2024-09" db="EMBL/GenBank/DDBJ databases">
        <authorList>
            <person name="Sun Q."/>
            <person name="Mori K."/>
        </authorList>
    </citation>
    <scope>NUCLEOTIDE SEQUENCE [LARGE SCALE GENOMIC DNA]</scope>
    <source>
        <strain evidence="2 3">CICC 11035S</strain>
    </source>
</reference>
<keyword evidence="3" id="KW-1185">Reference proteome</keyword>
<proteinExistence type="predicted"/>
<feature type="chain" id="PRO_5045416028" description="DUF1579 domain-containing protein" evidence="1">
    <location>
        <begin position="22"/>
        <end position="172"/>
    </location>
</feature>
<organism evidence="2 3">
    <name type="scientific">Novosphingobium clariflavum</name>
    <dbReference type="NCBI Taxonomy" id="2029884"/>
    <lineage>
        <taxon>Bacteria</taxon>
        <taxon>Pseudomonadati</taxon>
        <taxon>Pseudomonadota</taxon>
        <taxon>Alphaproteobacteria</taxon>
        <taxon>Sphingomonadales</taxon>
        <taxon>Sphingomonadaceae</taxon>
        <taxon>Novosphingobium</taxon>
    </lineage>
</organism>
<keyword evidence="1" id="KW-0732">Signal</keyword>
<evidence type="ECO:0008006" key="4">
    <source>
        <dbReference type="Google" id="ProtNLM"/>
    </source>
</evidence>
<dbReference type="EMBL" id="JBHLTM010000085">
    <property type="protein sequence ID" value="MFC0687241.1"/>
    <property type="molecule type" value="Genomic_DNA"/>
</dbReference>
<dbReference type="RefSeq" id="WP_267219786.1">
    <property type="nucleotide sequence ID" value="NZ_JAPCWC010000005.1"/>
</dbReference>
<dbReference type="Proteomes" id="UP001589858">
    <property type="component" value="Unassembled WGS sequence"/>
</dbReference>
<accession>A0ABV6SE42</accession>
<evidence type="ECO:0000313" key="3">
    <source>
        <dbReference type="Proteomes" id="UP001589858"/>
    </source>
</evidence>
<comment type="caution">
    <text evidence="2">The sequence shown here is derived from an EMBL/GenBank/DDBJ whole genome shotgun (WGS) entry which is preliminary data.</text>
</comment>
<evidence type="ECO:0000313" key="2">
    <source>
        <dbReference type="EMBL" id="MFC0687241.1"/>
    </source>
</evidence>
<feature type="signal peptide" evidence="1">
    <location>
        <begin position="1"/>
        <end position="21"/>
    </location>
</feature>
<gene>
    <name evidence="2" type="ORF">ACFFF8_21885</name>
</gene>